<dbReference type="AlphaFoldDB" id="A0AAD8KPG3"/>
<dbReference type="Proteomes" id="UP001229421">
    <property type="component" value="Unassembled WGS sequence"/>
</dbReference>
<protein>
    <recommendedName>
        <fullName evidence="1">ATP synthase epsilon subunit C-terminal domain-containing protein</fullName>
    </recommendedName>
</protein>
<dbReference type="Gene3D" id="6.10.140.480">
    <property type="match status" value="1"/>
</dbReference>
<evidence type="ECO:0000259" key="1">
    <source>
        <dbReference type="Pfam" id="PF00401"/>
    </source>
</evidence>
<dbReference type="InterPro" id="IPR020547">
    <property type="entry name" value="ATP_synth_F1_esu_C"/>
</dbReference>
<name>A0AAD8KPG3_TARER</name>
<keyword evidence="3" id="KW-1185">Reference proteome</keyword>
<organism evidence="2 3">
    <name type="scientific">Tagetes erecta</name>
    <name type="common">African marigold</name>
    <dbReference type="NCBI Taxonomy" id="13708"/>
    <lineage>
        <taxon>Eukaryota</taxon>
        <taxon>Viridiplantae</taxon>
        <taxon>Streptophyta</taxon>
        <taxon>Embryophyta</taxon>
        <taxon>Tracheophyta</taxon>
        <taxon>Spermatophyta</taxon>
        <taxon>Magnoliopsida</taxon>
        <taxon>eudicotyledons</taxon>
        <taxon>Gunneridae</taxon>
        <taxon>Pentapetalae</taxon>
        <taxon>asterids</taxon>
        <taxon>campanulids</taxon>
        <taxon>Asterales</taxon>
        <taxon>Asteraceae</taxon>
        <taxon>Asteroideae</taxon>
        <taxon>Heliantheae alliance</taxon>
        <taxon>Tageteae</taxon>
        <taxon>Tagetes</taxon>
    </lineage>
</organism>
<comment type="caution">
    <text evidence="2">The sequence shown here is derived from an EMBL/GenBank/DDBJ whole genome shotgun (WGS) entry which is preliminary data.</text>
</comment>
<dbReference type="EMBL" id="JAUHHV010000004">
    <property type="protein sequence ID" value="KAK1426905.1"/>
    <property type="molecule type" value="Genomic_DNA"/>
</dbReference>
<dbReference type="Pfam" id="PF00401">
    <property type="entry name" value="ATP-synt_DE"/>
    <property type="match status" value="1"/>
</dbReference>
<feature type="domain" description="ATP synthase epsilon subunit C-terminal" evidence="1">
    <location>
        <begin position="41"/>
        <end position="79"/>
    </location>
</feature>
<sequence length="79" mass="8990">MRVLRDGDVESGTKRKGKTQYSIWTLNRIHLYSEHVKKSSDVDPQEAQQTLEIAEAALRKVEGKKQTIKANLALRQARA</sequence>
<reference evidence="2" key="1">
    <citation type="journal article" date="2023" name="bioRxiv">
        <title>Improved chromosome-level genome assembly for marigold (Tagetes erecta).</title>
        <authorList>
            <person name="Jiang F."/>
            <person name="Yuan L."/>
            <person name="Wang S."/>
            <person name="Wang H."/>
            <person name="Xu D."/>
            <person name="Wang A."/>
            <person name="Fan W."/>
        </authorList>
    </citation>
    <scope>NUCLEOTIDE SEQUENCE</scope>
    <source>
        <strain evidence="2">WSJ</strain>
        <tissue evidence="2">Leaf</tissue>
    </source>
</reference>
<gene>
    <name evidence="2" type="ORF">QVD17_15585</name>
</gene>
<evidence type="ECO:0000313" key="3">
    <source>
        <dbReference type="Proteomes" id="UP001229421"/>
    </source>
</evidence>
<proteinExistence type="predicted"/>
<evidence type="ECO:0000313" key="2">
    <source>
        <dbReference type="EMBL" id="KAK1426905.1"/>
    </source>
</evidence>
<accession>A0AAD8KPG3</accession>